<sequence length="153" mass="16519">MSTLAASPAATPRRPDPFLLAGALFTTLAAVVHLGCIVFGAPWYRFLGAGEQMAQLDLAGHWYPTVASLVIAGMLFIWSAYALSGAGLIRRLPLLRFVLAIVTGIFLLRGIGFFFLMPYFPGNSPTFWAVSSGICLVIGIVHLIGLRRTRARP</sequence>
<dbReference type="AlphaFoldDB" id="A0A087MHJ9"/>
<feature type="transmembrane region" description="Helical" evidence="1">
    <location>
        <begin position="126"/>
        <end position="146"/>
    </location>
</feature>
<keyword evidence="1" id="KW-1133">Transmembrane helix</keyword>
<protein>
    <recommendedName>
        <fullName evidence="4">DUF4345 domain-containing protein</fullName>
    </recommendedName>
</protein>
<evidence type="ECO:0000313" key="3">
    <source>
        <dbReference type="Proteomes" id="UP000029085"/>
    </source>
</evidence>
<dbReference type="PATRIC" id="fig|1121014.3.peg.1750"/>
<name>A0A087MHJ9_9GAMM</name>
<dbReference type="STRING" id="1121014.N788_13485"/>
<dbReference type="EMBL" id="AVCJ01000020">
    <property type="protein sequence ID" value="KFL36352.1"/>
    <property type="molecule type" value="Genomic_DNA"/>
</dbReference>
<dbReference type="RefSeq" id="WP_244444112.1">
    <property type="nucleotide sequence ID" value="NZ_AVCJ01000020.1"/>
</dbReference>
<feature type="transmembrane region" description="Helical" evidence="1">
    <location>
        <begin position="95"/>
        <end position="120"/>
    </location>
</feature>
<evidence type="ECO:0000313" key="2">
    <source>
        <dbReference type="EMBL" id="KFL36352.1"/>
    </source>
</evidence>
<organism evidence="2 3">
    <name type="scientific">Arenimonas donghaensis DSM 18148 = HO3-R19</name>
    <dbReference type="NCBI Taxonomy" id="1121014"/>
    <lineage>
        <taxon>Bacteria</taxon>
        <taxon>Pseudomonadati</taxon>
        <taxon>Pseudomonadota</taxon>
        <taxon>Gammaproteobacteria</taxon>
        <taxon>Lysobacterales</taxon>
        <taxon>Lysobacteraceae</taxon>
        <taxon>Arenimonas</taxon>
    </lineage>
</organism>
<feature type="transmembrane region" description="Helical" evidence="1">
    <location>
        <begin position="18"/>
        <end position="41"/>
    </location>
</feature>
<gene>
    <name evidence="2" type="ORF">N788_13485</name>
</gene>
<reference evidence="2 3" key="2">
    <citation type="journal article" date="2015" name="Stand. Genomic Sci.">
        <title>High quality draft genomic sequence of Arenimonas donghaensis DSM 18148(T).</title>
        <authorList>
            <person name="Chen F."/>
            <person name="Wang H."/>
            <person name="Cao Y."/>
            <person name="Li X."/>
            <person name="Wang G."/>
        </authorList>
    </citation>
    <scope>NUCLEOTIDE SEQUENCE [LARGE SCALE GENOMIC DNA]</scope>
    <source>
        <strain evidence="2 3">HO3-R19</strain>
    </source>
</reference>
<evidence type="ECO:0000256" key="1">
    <source>
        <dbReference type="SAM" id="Phobius"/>
    </source>
</evidence>
<keyword evidence="1" id="KW-0472">Membrane</keyword>
<dbReference type="Proteomes" id="UP000029085">
    <property type="component" value="Unassembled WGS sequence"/>
</dbReference>
<reference evidence="3" key="1">
    <citation type="submission" date="2013-08" db="EMBL/GenBank/DDBJ databases">
        <title>Genome sequencing of Arenimonas donghaensis.</title>
        <authorList>
            <person name="Chen F."/>
            <person name="Wang G."/>
        </authorList>
    </citation>
    <scope>NUCLEOTIDE SEQUENCE [LARGE SCALE GENOMIC DNA]</scope>
    <source>
        <strain evidence="3">HO3-R19</strain>
    </source>
</reference>
<feature type="transmembrane region" description="Helical" evidence="1">
    <location>
        <begin position="61"/>
        <end position="83"/>
    </location>
</feature>
<proteinExistence type="predicted"/>
<keyword evidence="1" id="KW-0812">Transmembrane</keyword>
<comment type="caution">
    <text evidence="2">The sequence shown here is derived from an EMBL/GenBank/DDBJ whole genome shotgun (WGS) entry which is preliminary data.</text>
</comment>
<keyword evidence="3" id="KW-1185">Reference proteome</keyword>
<evidence type="ECO:0008006" key="4">
    <source>
        <dbReference type="Google" id="ProtNLM"/>
    </source>
</evidence>
<accession>A0A087MHJ9</accession>